<comment type="caution">
    <text evidence="2">The sequence shown here is derived from an EMBL/GenBank/DDBJ whole genome shotgun (WGS) entry which is preliminary data.</text>
</comment>
<reference evidence="2" key="1">
    <citation type="journal article" date="2014" name="Int. J. Syst. Evol. Microbiol.">
        <title>Complete genome sequence of Corynebacterium casei LMG S-19264T (=DSM 44701T), isolated from a smear-ripened cheese.</title>
        <authorList>
            <consortium name="US DOE Joint Genome Institute (JGI-PGF)"/>
            <person name="Walter F."/>
            <person name="Albersmeier A."/>
            <person name="Kalinowski J."/>
            <person name="Ruckert C."/>
        </authorList>
    </citation>
    <scope>NUCLEOTIDE SEQUENCE</scope>
    <source>
        <strain evidence="2">CCM 7905</strain>
    </source>
</reference>
<keyword evidence="3" id="KW-1185">Reference proteome</keyword>
<feature type="region of interest" description="Disordered" evidence="1">
    <location>
        <begin position="177"/>
        <end position="204"/>
    </location>
</feature>
<evidence type="ECO:0000313" key="2">
    <source>
        <dbReference type="EMBL" id="GGG27844.1"/>
    </source>
</evidence>
<dbReference type="Proteomes" id="UP000654257">
    <property type="component" value="Unassembled WGS sequence"/>
</dbReference>
<gene>
    <name evidence="2" type="ORF">GCM10007304_47090</name>
</gene>
<evidence type="ECO:0000256" key="1">
    <source>
        <dbReference type="SAM" id="MobiDB-lite"/>
    </source>
</evidence>
<proteinExistence type="predicted"/>
<sequence>MTAPFRVLTTSVQTVEGQFRIRADQAVEDPWRRIIDAITEFRHGALMVMTGATYGPVEVAIEEYRARPETLDVEWDVITERDFTSLPVTNPAPGGPLGSAVRIGNINDSQPETILTERVGLLRMRFHARDRDRARRLGDLTEIVERYLIQVWPATRADTPMHVLGTDSVMEKRIGGGTMKNLDNPNGPPFPGNNLIPRLNFPDH</sequence>
<accession>A0A917G853</accession>
<dbReference type="RefSeq" id="WP_188547597.1">
    <property type="nucleotide sequence ID" value="NZ_BMCU01000006.1"/>
</dbReference>
<organism evidence="2 3">
    <name type="scientific">Rhodococcoides trifolii</name>
    <dbReference type="NCBI Taxonomy" id="908250"/>
    <lineage>
        <taxon>Bacteria</taxon>
        <taxon>Bacillati</taxon>
        <taxon>Actinomycetota</taxon>
        <taxon>Actinomycetes</taxon>
        <taxon>Mycobacteriales</taxon>
        <taxon>Nocardiaceae</taxon>
        <taxon>Rhodococcoides</taxon>
    </lineage>
</organism>
<name>A0A917G853_9NOCA</name>
<evidence type="ECO:0000313" key="3">
    <source>
        <dbReference type="Proteomes" id="UP000654257"/>
    </source>
</evidence>
<dbReference type="AlphaFoldDB" id="A0A917G853"/>
<reference evidence="2" key="2">
    <citation type="submission" date="2020-09" db="EMBL/GenBank/DDBJ databases">
        <authorList>
            <person name="Sun Q."/>
            <person name="Sedlacek I."/>
        </authorList>
    </citation>
    <scope>NUCLEOTIDE SEQUENCE</scope>
    <source>
        <strain evidence="2">CCM 7905</strain>
    </source>
</reference>
<dbReference type="EMBL" id="BMCU01000006">
    <property type="protein sequence ID" value="GGG27844.1"/>
    <property type="molecule type" value="Genomic_DNA"/>
</dbReference>
<protein>
    <submittedName>
        <fullName evidence="2">Uncharacterized protein</fullName>
    </submittedName>
</protein>